<organism evidence="2 3">
    <name type="scientific">Coffea canephora</name>
    <name type="common">Robusta coffee</name>
    <dbReference type="NCBI Taxonomy" id="49390"/>
    <lineage>
        <taxon>Eukaryota</taxon>
        <taxon>Viridiplantae</taxon>
        <taxon>Streptophyta</taxon>
        <taxon>Embryophyta</taxon>
        <taxon>Tracheophyta</taxon>
        <taxon>Spermatophyta</taxon>
        <taxon>Magnoliopsida</taxon>
        <taxon>eudicotyledons</taxon>
        <taxon>Gunneridae</taxon>
        <taxon>Pentapetalae</taxon>
        <taxon>asterids</taxon>
        <taxon>lamiids</taxon>
        <taxon>Gentianales</taxon>
        <taxon>Rubiaceae</taxon>
        <taxon>Ixoroideae</taxon>
        <taxon>Gardenieae complex</taxon>
        <taxon>Bertiereae - Coffeeae clade</taxon>
        <taxon>Coffeeae</taxon>
        <taxon>Coffea</taxon>
    </lineage>
</organism>
<evidence type="ECO:0000313" key="2">
    <source>
        <dbReference type="EMBL" id="CDP14147.1"/>
    </source>
</evidence>
<accession>A0A068V0S4</accession>
<proteinExistence type="predicted"/>
<protein>
    <submittedName>
        <fullName evidence="2">Uncharacterized protein</fullName>
    </submittedName>
</protein>
<evidence type="ECO:0000256" key="1">
    <source>
        <dbReference type="SAM" id="SignalP"/>
    </source>
</evidence>
<keyword evidence="1" id="KW-0732">Signal</keyword>
<feature type="signal peptide" evidence="1">
    <location>
        <begin position="1"/>
        <end position="16"/>
    </location>
</feature>
<dbReference type="Proteomes" id="UP000295252">
    <property type="component" value="Chromosome VIII"/>
</dbReference>
<feature type="chain" id="PRO_5001655406" evidence="1">
    <location>
        <begin position="17"/>
        <end position="87"/>
    </location>
</feature>
<dbReference type="AlphaFoldDB" id="A0A068V0S4"/>
<reference evidence="3" key="1">
    <citation type="journal article" date="2014" name="Science">
        <title>The coffee genome provides insight into the convergent evolution of caffeine biosynthesis.</title>
        <authorList>
            <person name="Denoeud F."/>
            <person name="Carretero-Paulet L."/>
            <person name="Dereeper A."/>
            <person name="Droc G."/>
            <person name="Guyot R."/>
            <person name="Pietrella M."/>
            <person name="Zheng C."/>
            <person name="Alberti A."/>
            <person name="Anthony F."/>
            <person name="Aprea G."/>
            <person name="Aury J.M."/>
            <person name="Bento P."/>
            <person name="Bernard M."/>
            <person name="Bocs S."/>
            <person name="Campa C."/>
            <person name="Cenci A."/>
            <person name="Combes M.C."/>
            <person name="Crouzillat D."/>
            <person name="Da Silva C."/>
            <person name="Daddiego L."/>
            <person name="De Bellis F."/>
            <person name="Dussert S."/>
            <person name="Garsmeur O."/>
            <person name="Gayraud T."/>
            <person name="Guignon V."/>
            <person name="Jahn K."/>
            <person name="Jamilloux V."/>
            <person name="Joet T."/>
            <person name="Labadie K."/>
            <person name="Lan T."/>
            <person name="Leclercq J."/>
            <person name="Lepelley M."/>
            <person name="Leroy T."/>
            <person name="Li L.T."/>
            <person name="Librado P."/>
            <person name="Lopez L."/>
            <person name="Munoz A."/>
            <person name="Noel B."/>
            <person name="Pallavicini A."/>
            <person name="Perrotta G."/>
            <person name="Poncet V."/>
            <person name="Pot D."/>
            <person name="Priyono X."/>
            <person name="Rigoreau M."/>
            <person name="Rouard M."/>
            <person name="Rozas J."/>
            <person name="Tranchant-Dubreuil C."/>
            <person name="VanBuren R."/>
            <person name="Zhang Q."/>
            <person name="Andrade A.C."/>
            <person name="Argout X."/>
            <person name="Bertrand B."/>
            <person name="de Kochko A."/>
            <person name="Graziosi G."/>
            <person name="Henry R.J."/>
            <person name="Jayarama X."/>
            <person name="Ming R."/>
            <person name="Nagai C."/>
            <person name="Rounsley S."/>
            <person name="Sankoff D."/>
            <person name="Giuliano G."/>
            <person name="Albert V.A."/>
            <person name="Wincker P."/>
            <person name="Lashermes P."/>
        </authorList>
    </citation>
    <scope>NUCLEOTIDE SEQUENCE [LARGE SCALE GENOMIC DNA]</scope>
    <source>
        <strain evidence="3">cv. DH200-94</strain>
    </source>
</reference>
<dbReference type="Gramene" id="CDP14147">
    <property type="protein sequence ID" value="CDP14147"/>
    <property type="gene ID" value="GSCOC_T00040384001"/>
</dbReference>
<name>A0A068V0S4_COFCA</name>
<evidence type="ECO:0000313" key="3">
    <source>
        <dbReference type="Proteomes" id="UP000295252"/>
    </source>
</evidence>
<keyword evidence="3" id="KW-1185">Reference proteome</keyword>
<gene>
    <name evidence="2" type="ORF">GSCOC_T00040384001</name>
</gene>
<dbReference type="EMBL" id="HG739164">
    <property type="protein sequence ID" value="CDP14147.1"/>
    <property type="molecule type" value="Genomic_DNA"/>
</dbReference>
<sequence>MIVIAVQFLWPLLVHRDFGMEFLGFNKCQISKKKKNFFSNSPTFPVIFQNQFLGFDRFQISKSILDNNLGSLNLFFTISVLFFVMDY</sequence>
<dbReference type="InParanoid" id="A0A068V0S4"/>